<feature type="domain" description="C2H2-type" evidence="9">
    <location>
        <begin position="359"/>
        <end position="386"/>
    </location>
</feature>
<accession>A0AAV8WDR1</accession>
<proteinExistence type="predicted"/>
<evidence type="ECO:0000256" key="8">
    <source>
        <dbReference type="SAM" id="MobiDB-lite"/>
    </source>
</evidence>
<feature type="region of interest" description="Disordered" evidence="8">
    <location>
        <begin position="151"/>
        <end position="176"/>
    </location>
</feature>
<evidence type="ECO:0000256" key="7">
    <source>
        <dbReference type="PROSITE-ProRule" id="PRU00042"/>
    </source>
</evidence>
<keyword evidence="6" id="KW-0539">Nucleus</keyword>
<evidence type="ECO:0000256" key="2">
    <source>
        <dbReference type="ARBA" id="ARBA00022723"/>
    </source>
</evidence>
<feature type="domain" description="C2H2-type" evidence="9">
    <location>
        <begin position="387"/>
        <end position="414"/>
    </location>
</feature>
<feature type="domain" description="C2H2-type" evidence="9">
    <location>
        <begin position="239"/>
        <end position="267"/>
    </location>
</feature>
<keyword evidence="11" id="KW-1185">Reference proteome</keyword>
<dbReference type="Pfam" id="PF00096">
    <property type="entry name" value="zf-C2H2"/>
    <property type="match status" value="6"/>
</dbReference>
<keyword evidence="4 7" id="KW-0863">Zinc-finger</keyword>
<dbReference type="SMART" id="SM00355">
    <property type="entry name" value="ZnF_C2H2"/>
    <property type="match status" value="7"/>
</dbReference>
<keyword evidence="5" id="KW-0862">Zinc</keyword>
<evidence type="ECO:0000256" key="5">
    <source>
        <dbReference type="ARBA" id="ARBA00022833"/>
    </source>
</evidence>
<evidence type="ECO:0000256" key="3">
    <source>
        <dbReference type="ARBA" id="ARBA00022737"/>
    </source>
</evidence>
<feature type="domain" description="C2H2-type" evidence="9">
    <location>
        <begin position="268"/>
        <end position="290"/>
    </location>
</feature>
<dbReference type="AlphaFoldDB" id="A0AAV8WDR1"/>
<dbReference type="FunFam" id="3.30.160.60:FF:000446">
    <property type="entry name" value="Zinc finger protein"/>
    <property type="match status" value="1"/>
</dbReference>
<dbReference type="GO" id="GO:0005634">
    <property type="term" value="C:nucleus"/>
    <property type="evidence" value="ECO:0007669"/>
    <property type="project" value="UniProtKB-ARBA"/>
</dbReference>
<name>A0AAV8WDR1_9CUCU</name>
<evidence type="ECO:0000256" key="6">
    <source>
        <dbReference type="ARBA" id="ARBA00023242"/>
    </source>
</evidence>
<evidence type="ECO:0000313" key="11">
    <source>
        <dbReference type="Proteomes" id="UP001159042"/>
    </source>
</evidence>
<evidence type="ECO:0000256" key="1">
    <source>
        <dbReference type="ARBA" id="ARBA00004123"/>
    </source>
</evidence>
<organism evidence="10 11">
    <name type="scientific">Exocentrus adspersus</name>
    <dbReference type="NCBI Taxonomy" id="1586481"/>
    <lineage>
        <taxon>Eukaryota</taxon>
        <taxon>Metazoa</taxon>
        <taxon>Ecdysozoa</taxon>
        <taxon>Arthropoda</taxon>
        <taxon>Hexapoda</taxon>
        <taxon>Insecta</taxon>
        <taxon>Pterygota</taxon>
        <taxon>Neoptera</taxon>
        <taxon>Endopterygota</taxon>
        <taxon>Coleoptera</taxon>
        <taxon>Polyphaga</taxon>
        <taxon>Cucujiformia</taxon>
        <taxon>Chrysomeloidea</taxon>
        <taxon>Cerambycidae</taxon>
        <taxon>Lamiinae</taxon>
        <taxon>Acanthocinini</taxon>
        <taxon>Exocentrus</taxon>
    </lineage>
</organism>
<comment type="subcellular location">
    <subcellularLocation>
        <location evidence="1">Nucleus</location>
    </subcellularLocation>
</comment>
<dbReference type="GO" id="GO:0008270">
    <property type="term" value="F:zinc ion binding"/>
    <property type="evidence" value="ECO:0007669"/>
    <property type="project" value="UniProtKB-KW"/>
</dbReference>
<protein>
    <recommendedName>
        <fullName evidence="9">C2H2-type domain-containing protein</fullName>
    </recommendedName>
</protein>
<dbReference type="Gene3D" id="3.30.160.60">
    <property type="entry name" value="Classic Zinc Finger"/>
    <property type="match status" value="5"/>
</dbReference>
<evidence type="ECO:0000256" key="4">
    <source>
        <dbReference type="ARBA" id="ARBA00022771"/>
    </source>
</evidence>
<feature type="domain" description="C2H2-type" evidence="9">
    <location>
        <begin position="183"/>
        <end position="211"/>
    </location>
</feature>
<evidence type="ECO:0000313" key="10">
    <source>
        <dbReference type="EMBL" id="KAJ8924396.1"/>
    </source>
</evidence>
<dbReference type="PROSITE" id="PS50157">
    <property type="entry name" value="ZINC_FINGER_C2H2_2"/>
    <property type="match status" value="6"/>
</dbReference>
<dbReference type="Proteomes" id="UP001159042">
    <property type="component" value="Unassembled WGS sequence"/>
</dbReference>
<gene>
    <name evidence="10" type="ORF">NQ315_007192</name>
</gene>
<keyword evidence="2" id="KW-0479">Metal-binding</keyword>
<keyword evidence="3" id="KW-0677">Repeat</keyword>
<dbReference type="InterPro" id="IPR013087">
    <property type="entry name" value="Znf_C2H2_type"/>
</dbReference>
<dbReference type="EMBL" id="JANEYG010000003">
    <property type="protein sequence ID" value="KAJ8924396.1"/>
    <property type="molecule type" value="Genomic_DNA"/>
</dbReference>
<comment type="caution">
    <text evidence="10">The sequence shown here is derived from an EMBL/GenBank/DDBJ whole genome shotgun (WGS) entry which is preliminary data.</text>
</comment>
<dbReference type="PANTHER" id="PTHR23226">
    <property type="entry name" value="ZINC FINGER AND SCAN DOMAIN-CONTAINING"/>
    <property type="match status" value="1"/>
</dbReference>
<dbReference type="PROSITE" id="PS00028">
    <property type="entry name" value="ZINC_FINGER_C2H2_1"/>
    <property type="match status" value="6"/>
</dbReference>
<dbReference type="SUPFAM" id="SSF57667">
    <property type="entry name" value="beta-beta-alpha zinc fingers"/>
    <property type="match status" value="3"/>
</dbReference>
<sequence length="446" mass="51177">MDSPTPIVVIPVKHEVIKPEHVEKTEAEENVVTSTSAEGEAVQTVVLQNIQIDEEGDDLPIVFNNFPENNSDGNLEISSNMEGEEVIHTYIIENTEYEGNEEEIYYEEQDGEEEESAIHYVIEEHTEFVEEPLEEETDSQVMEYAYEDTDELVDDPTPDDETEEEVETEKKMEIKKEGDEDSVACDICQKSFKTTAGLKRHITVNHSDKTADDDDDPLSFQLCPCCGEPSDSAHTLGDHKCDLCDKLFLKENHLERHRSLEHPSSEKYVCADCKKEFKTKEQLIEHMKIHPVSSVKCMGCGREFARKYHLYRHIGQTGCSGLPRKVYDCRVCKRFFTRKDNLAEHLRGHAGQRPKKKMYNCEFCGKGFSGHSLLNVHVRTHTGEKPFPCDLCSKKFPSCGAMKKHRRMHTGEKPYSCEEVSKMIITHTYEHYKNGSTHLTSIFYEF</sequence>
<feature type="domain" description="C2H2-type" evidence="9">
    <location>
        <begin position="327"/>
        <end position="354"/>
    </location>
</feature>
<dbReference type="GO" id="GO:0006355">
    <property type="term" value="P:regulation of DNA-templated transcription"/>
    <property type="evidence" value="ECO:0007669"/>
    <property type="project" value="UniProtKB-ARBA"/>
</dbReference>
<reference evidence="10 11" key="1">
    <citation type="journal article" date="2023" name="Insect Mol. Biol.">
        <title>Genome sequencing provides insights into the evolution of gene families encoding plant cell wall-degrading enzymes in longhorned beetles.</title>
        <authorList>
            <person name="Shin N.R."/>
            <person name="Okamura Y."/>
            <person name="Kirsch R."/>
            <person name="Pauchet Y."/>
        </authorList>
    </citation>
    <scope>NUCLEOTIDE SEQUENCE [LARGE SCALE GENOMIC DNA]</scope>
    <source>
        <strain evidence="10">EAD_L_NR</strain>
    </source>
</reference>
<evidence type="ECO:0000259" key="9">
    <source>
        <dbReference type="PROSITE" id="PS50157"/>
    </source>
</evidence>
<dbReference type="FunFam" id="3.30.160.60:FF:002343">
    <property type="entry name" value="Zinc finger protein 33A"/>
    <property type="match status" value="1"/>
</dbReference>
<dbReference type="InterPro" id="IPR036236">
    <property type="entry name" value="Znf_C2H2_sf"/>
</dbReference>
<dbReference type="PANTHER" id="PTHR23226:SF416">
    <property type="entry name" value="FI01424P"/>
    <property type="match status" value="1"/>
</dbReference>
<feature type="compositionally biased region" description="Acidic residues" evidence="8">
    <location>
        <begin position="151"/>
        <end position="167"/>
    </location>
</feature>